<dbReference type="Proteomes" id="UP001620397">
    <property type="component" value="Unassembled WGS sequence"/>
</dbReference>
<dbReference type="Pfam" id="PF11006">
    <property type="entry name" value="DUF2845"/>
    <property type="match status" value="1"/>
</dbReference>
<dbReference type="InterPro" id="IPR021268">
    <property type="entry name" value="DUF2845"/>
</dbReference>
<proteinExistence type="predicted"/>
<evidence type="ECO:0000256" key="2">
    <source>
        <dbReference type="SAM" id="SignalP"/>
    </source>
</evidence>
<evidence type="ECO:0000313" key="4">
    <source>
        <dbReference type="Proteomes" id="UP001620397"/>
    </source>
</evidence>
<reference evidence="3 4" key="1">
    <citation type="submission" date="2020-10" db="EMBL/GenBank/DDBJ databases">
        <title>Phylogeny of dyella-like bacteria.</title>
        <authorList>
            <person name="Fu J."/>
        </authorList>
    </citation>
    <scope>NUCLEOTIDE SEQUENCE [LARGE SCALE GENOMIC DNA]</scope>
    <source>
        <strain evidence="3 4">DKC-1</strain>
    </source>
</reference>
<evidence type="ECO:0000313" key="3">
    <source>
        <dbReference type="EMBL" id="MFK2932311.1"/>
    </source>
</evidence>
<keyword evidence="2" id="KW-0732">Signal</keyword>
<name>A0ABW8KLI3_9GAMM</name>
<organism evidence="3 4">
    <name type="scientific">Dyella agri</name>
    <dbReference type="NCBI Taxonomy" id="1926869"/>
    <lineage>
        <taxon>Bacteria</taxon>
        <taxon>Pseudomonadati</taxon>
        <taxon>Pseudomonadota</taxon>
        <taxon>Gammaproteobacteria</taxon>
        <taxon>Lysobacterales</taxon>
        <taxon>Rhodanobacteraceae</taxon>
        <taxon>Dyella</taxon>
    </lineage>
</organism>
<dbReference type="RefSeq" id="WP_404541771.1">
    <property type="nucleotide sequence ID" value="NZ_JADIKL010000011.1"/>
</dbReference>
<dbReference type="EMBL" id="JADIKL010000011">
    <property type="protein sequence ID" value="MFK2932311.1"/>
    <property type="molecule type" value="Genomic_DNA"/>
</dbReference>
<keyword evidence="4" id="KW-1185">Reference proteome</keyword>
<comment type="caution">
    <text evidence="3">The sequence shown here is derived from an EMBL/GenBank/DDBJ whole genome shotgun (WGS) entry which is preliminary data.</text>
</comment>
<gene>
    <name evidence="3" type="ORF">ISP14_16125</name>
</gene>
<accession>A0ABW8KLI3</accession>
<evidence type="ECO:0000256" key="1">
    <source>
        <dbReference type="SAM" id="MobiDB-lite"/>
    </source>
</evidence>
<sequence>MRHRRLAGLLACILFTGSAGVSASDSLRVGNRVLVVGDSAATVTALLGKPTHKSHSSAARGSGRGSKRGRTARGNTAHGEQWQYRRRGRVIVVTLVAGRVSDIDDRSS</sequence>
<feature type="signal peptide" evidence="2">
    <location>
        <begin position="1"/>
        <end position="23"/>
    </location>
</feature>
<feature type="chain" id="PRO_5045105762" evidence="2">
    <location>
        <begin position="24"/>
        <end position="108"/>
    </location>
</feature>
<protein>
    <submittedName>
        <fullName evidence="3">DUF2845 domain-containing protein</fullName>
    </submittedName>
</protein>
<feature type="region of interest" description="Disordered" evidence="1">
    <location>
        <begin position="48"/>
        <end position="81"/>
    </location>
</feature>